<evidence type="ECO:0000313" key="2">
    <source>
        <dbReference type="RefSeq" id="XP_018007495.1"/>
    </source>
</evidence>
<gene>
    <name evidence="2" type="primary">LOC108665269</name>
</gene>
<sequence length="158" mass="18036">MGHLRESTLQNLGAKRLRKIGLRLETASDVDLFNASPAIDCYRHICISKRVSANDFLTKIRRGKLLCIHVVALEDKDLSWFTKVLEKLIPDKSDTEIYLPACSLTDSGVMKLLQDARTLGGIKRLWFEKDIFPPLEKVLLESAAELTRINLEWDFTHI</sequence>
<reference evidence="2" key="1">
    <citation type="submission" date="2025-08" db="UniProtKB">
        <authorList>
            <consortium name="RefSeq"/>
        </authorList>
    </citation>
    <scope>IDENTIFICATION</scope>
    <source>
        <tissue evidence="2">Whole organism</tissue>
    </source>
</reference>
<accession>A0A8B7N1R2</accession>
<dbReference type="GeneID" id="108665269"/>
<keyword evidence="1" id="KW-1185">Reference proteome</keyword>
<dbReference type="RefSeq" id="XP_018007495.1">
    <property type="nucleotide sequence ID" value="XM_018152006.2"/>
</dbReference>
<dbReference type="Proteomes" id="UP000694843">
    <property type="component" value="Unplaced"/>
</dbReference>
<name>A0A8B7N1R2_HYAAZ</name>
<protein>
    <submittedName>
        <fullName evidence="2">Uncharacterized protein LOC108665269</fullName>
    </submittedName>
</protein>
<dbReference type="AlphaFoldDB" id="A0A8B7N1R2"/>
<dbReference type="KEGG" id="hazt:108665269"/>
<proteinExistence type="predicted"/>
<evidence type="ECO:0000313" key="1">
    <source>
        <dbReference type="Proteomes" id="UP000694843"/>
    </source>
</evidence>
<organism evidence="1 2">
    <name type="scientific">Hyalella azteca</name>
    <name type="common">Amphipod</name>
    <dbReference type="NCBI Taxonomy" id="294128"/>
    <lineage>
        <taxon>Eukaryota</taxon>
        <taxon>Metazoa</taxon>
        <taxon>Ecdysozoa</taxon>
        <taxon>Arthropoda</taxon>
        <taxon>Crustacea</taxon>
        <taxon>Multicrustacea</taxon>
        <taxon>Malacostraca</taxon>
        <taxon>Eumalacostraca</taxon>
        <taxon>Peracarida</taxon>
        <taxon>Amphipoda</taxon>
        <taxon>Senticaudata</taxon>
        <taxon>Talitrida</taxon>
        <taxon>Talitroidea</taxon>
        <taxon>Hyalellidae</taxon>
        <taxon>Hyalella</taxon>
    </lineage>
</organism>